<dbReference type="EMBL" id="OX459940">
    <property type="protein sequence ID" value="CAI9174268.1"/>
    <property type="molecule type" value="Genomic_DNA"/>
</dbReference>
<proteinExistence type="predicted"/>
<evidence type="ECO:0000313" key="1">
    <source>
        <dbReference type="EMBL" id="CAI9174268.1"/>
    </source>
</evidence>
<dbReference type="Proteomes" id="UP001176941">
    <property type="component" value="Chromosome 4"/>
</dbReference>
<name>A0ABN8ZLB0_RANTA</name>
<sequence length="123" mass="14186">MTERQYRTFPSNSVCFFSLNCVLPRVSPPGGLPKTSAKSGFIRSDNPHRGPFCLVWLAFLFHGLGTDLELRQPLHCREDVMGRQRWVWGPTVIFTSFVKHTLFPFHLDAGCHFLHRHLLLLTH</sequence>
<keyword evidence="2" id="KW-1185">Reference proteome</keyword>
<protein>
    <submittedName>
        <fullName evidence="1">Uncharacterized protein</fullName>
    </submittedName>
</protein>
<reference evidence="1" key="1">
    <citation type="submission" date="2023-04" db="EMBL/GenBank/DDBJ databases">
        <authorList>
            <consortium name="ELIXIR-Norway"/>
        </authorList>
    </citation>
    <scope>NUCLEOTIDE SEQUENCE [LARGE SCALE GENOMIC DNA]</scope>
</reference>
<evidence type="ECO:0000313" key="2">
    <source>
        <dbReference type="Proteomes" id="UP001176941"/>
    </source>
</evidence>
<accession>A0ABN8ZLB0</accession>
<organism evidence="1 2">
    <name type="scientific">Rangifer tarandus platyrhynchus</name>
    <name type="common">Svalbard reindeer</name>
    <dbReference type="NCBI Taxonomy" id="3082113"/>
    <lineage>
        <taxon>Eukaryota</taxon>
        <taxon>Metazoa</taxon>
        <taxon>Chordata</taxon>
        <taxon>Craniata</taxon>
        <taxon>Vertebrata</taxon>
        <taxon>Euteleostomi</taxon>
        <taxon>Mammalia</taxon>
        <taxon>Eutheria</taxon>
        <taxon>Laurasiatheria</taxon>
        <taxon>Artiodactyla</taxon>
        <taxon>Ruminantia</taxon>
        <taxon>Pecora</taxon>
        <taxon>Cervidae</taxon>
        <taxon>Odocoileinae</taxon>
        <taxon>Rangifer</taxon>
    </lineage>
</organism>
<gene>
    <name evidence="1" type="ORF">MRATA1EN1_LOCUS23230</name>
</gene>